<proteinExistence type="predicted"/>
<organism evidence="2 3">
    <name type="scientific">Arenivirga flava</name>
    <dbReference type="NCBI Taxonomy" id="1930060"/>
    <lineage>
        <taxon>Bacteria</taxon>
        <taxon>Bacillati</taxon>
        <taxon>Actinomycetota</taxon>
        <taxon>Actinomycetes</taxon>
        <taxon>Micrococcales</taxon>
        <taxon>Microbacteriaceae</taxon>
        <taxon>Arenivirga</taxon>
    </lineage>
</organism>
<keyword evidence="3" id="KW-1185">Reference proteome</keyword>
<evidence type="ECO:0000313" key="3">
    <source>
        <dbReference type="Proteomes" id="UP001157160"/>
    </source>
</evidence>
<dbReference type="SUPFAM" id="SSF53335">
    <property type="entry name" value="S-adenosyl-L-methionine-dependent methyltransferases"/>
    <property type="match status" value="1"/>
</dbReference>
<dbReference type="EMBL" id="BSUL01000001">
    <property type="protein sequence ID" value="GMA27085.1"/>
    <property type="molecule type" value="Genomic_DNA"/>
</dbReference>
<dbReference type="InterPro" id="IPR007848">
    <property type="entry name" value="Small_mtfrase_dom"/>
</dbReference>
<dbReference type="Gene3D" id="3.40.50.150">
    <property type="entry name" value="Vaccinia Virus protein VP39"/>
    <property type="match status" value="1"/>
</dbReference>
<dbReference type="GO" id="GO:0008168">
    <property type="term" value="F:methyltransferase activity"/>
    <property type="evidence" value="ECO:0007669"/>
    <property type="project" value="InterPro"/>
</dbReference>
<evidence type="ECO:0000313" key="2">
    <source>
        <dbReference type="EMBL" id="GMA27085.1"/>
    </source>
</evidence>
<sequence length="104" mass="12065">MRRNAEKLGLDNVNAVLPEDVPEDVRFMSIRSNPPIRVGKNELHAMLLHWLPRLERDAEAWMVVARHLGSDSLQRWLGDSLPQGFQTFRAATNKGFRVLRVRHR</sequence>
<comment type="caution">
    <text evidence="2">The sequence shown here is derived from an EMBL/GenBank/DDBJ whole genome shotgun (WGS) entry which is preliminary data.</text>
</comment>
<feature type="domain" description="Methyltransferase small" evidence="1">
    <location>
        <begin position="2"/>
        <end position="99"/>
    </location>
</feature>
<reference evidence="2 3" key="1">
    <citation type="journal article" date="2014" name="Int. J. Syst. Evol. Microbiol.">
        <title>Complete genome sequence of Corynebacterium casei LMG S-19264T (=DSM 44701T), isolated from a smear-ripened cheese.</title>
        <authorList>
            <consortium name="US DOE Joint Genome Institute (JGI-PGF)"/>
            <person name="Walter F."/>
            <person name="Albersmeier A."/>
            <person name="Kalinowski J."/>
            <person name="Ruckert C."/>
        </authorList>
    </citation>
    <scope>NUCLEOTIDE SEQUENCE [LARGE SCALE GENOMIC DNA]</scope>
    <source>
        <strain evidence="2 3">NBRC 112289</strain>
    </source>
</reference>
<evidence type="ECO:0000259" key="1">
    <source>
        <dbReference type="Pfam" id="PF05175"/>
    </source>
</evidence>
<accession>A0AA37UB59</accession>
<name>A0AA37UB59_9MICO</name>
<dbReference type="Pfam" id="PF05175">
    <property type="entry name" value="MTS"/>
    <property type="match status" value="1"/>
</dbReference>
<gene>
    <name evidence="2" type="ORF">GCM10025874_03380</name>
</gene>
<dbReference type="Proteomes" id="UP001157160">
    <property type="component" value="Unassembled WGS sequence"/>
</dbReference>
<protein>
    <recommendedName>
        <fullName evidence="1">Methyltransferase small domain-containing protein</fullName>
    </recommendedName>
</protein>
<dbReference type="InterPro" id="IPR029063">
    <property type="entry name" value="SAM-dependent_MTases_sf"/>
</dbReference>
<dbReference type="AlphaFoldDB" id="A0AA37UB59"/>